<evidence type="ECO:0000256" key="3">
    <source>
        <dbReference type="ARBA" id="ARBA00022801"/>
    </source>
</evidence>
<dbReference type="HAMAP" id="MF_00372">
    <property type="entry name" value="HutI"/>
    <property type="match status" value="1"/>
</dbReference>
<dbReference type="SUPFAM" id="SSF51556">
    <property type="entry name" value="Metallo-dependent hydrolases"/>
    <property type="match status" value="1"/>
</dbReference>
<dbReference type="NCBIfam" id="TIGR01224">
    <property type="entry name" value="hutI"/>
    <property type="match status" value="1"/>
</dbReference>
<feature type="binding site" evidence="7">
    <location>
        <position position="102"/>
    </location>
    <ligand>
        <name>4-imidazolone-5-propanoate</name>
        <dbReference type="ChEBI" id="CHEBI:77893"/>
    </ligand>
</feature>
<evidence type="ECO:0000256" key="1">
    <source>
        <dbReference type="ARBA" id="ARBA00012864"/>
    </source>
</evidence>
<dbReference type="InterPro" id="IPR005920">
    <property type="entry name" value="HutI"/>
</dbReference>
<comment type="catalytic activity">
    <reaction evidence="7">
        <text>4-imidazolone-5-propanoate + H2O = N-formimidoyl-L-glutamate</text>
        <dbReference type="Rhea" id="RHEA:23660"/>
        <dbReference type="ChEBI" id="CHEBI:15377"/>
        <dbReference type="ChEBI" id="CHEBI:58928"/>
        <dbReference type="ChEBI" id="CHEBI:77893"/>
        <dbReference type="EC" id="3.5.2.7"/>
    </reaction>
</comment>
<feature type="binding site" evidence="7">
    <location>
        <position position="93"/>
    </location>
    <ligand>
        <name>Zn(2+)</name>
        <dbReference type="ChEBI" id="CHEBI:29105"/>
    </ligand>
</feature>
<dbReference type="GO" id="GO:0008270">
    <property type="term" value="F:zinc ion binding"/>
    <property type="evidence" value="ECO:0007669"/>
    <property type="project" value="UniProtKB-UniRule"/>
</dbReference>
<dbReference type="InterPro" id="IPR011059">
    <property type="entry name" value="Metal-dep_hydrolase_composite"/>
</dbReference>
<feature type="binding site" evidence="7">
    <location>
        <position position="165"/>
    </location>
    <ligand>
        <name>4-imidazolone-5-propanoate</name>
        <dbReference type="ChEBI" id="CHEBI:77893"/>
    </ligand>
</feature>
<dbReference type="InterPro" id="IPR006680">
    <property type="entry name" value="Amidohydro-rel"/>
</dbReference>
<dbReference type="Gene3D" id="2.30.40.10">
    <property type="entry name" value="Urease, subunit C, domain 1"/>
    <property type="match status" value="1"/>
</dbReference>
<protein>
    <recommendedName>
        <fullName evidence="1 7">Imidazolonepropionase</fullName>
        <ecNumber evidence="1 7">3.5.2.7</ecNumber>
    </recommendedName>
    <alternativeName>
        <fullName evidence="7">Imidazolone-5-propionate hydrolase</fullName>
    </alternativeName>
</protein>
<name>A0A4U0ZN27_9ALTE</name>
<feature type="binding site" evidence="7">
    <location>
        <position position="263"/>
    </location>
    <ligand>
        <name>Fe(3+)</name>
        <dbReference type="ChEBI" id="CHEBI:29034"/>
    </ligand>
</feature>
<feature type="binding site" evidence="7">
    <location>
        <position position="165"/>
    </location>
    <ligand>
        <name>N-formimidoyl-L-glutamate</name>
        <dbReference type="ChEBI" id="CHEBI:58928"/>
    </ligand>
</feature>
<feature type="binding site" evidence="7">
    <location>
        <position position="340"/>
    </location>
    <ligand>
        <name>N-formimidoyl-L-glutamate</name>
        <dbReference type="ChEBI" id="CHEBI:58928"/>
    </ligand>
</feature>
<dbReference type="EMBL" id="SWCO01000001">
    <property type="protein sequence ID" value="TKB04779.1"/>
    <property type="molecule type" value="Genomic_DNA"/>
</dbReference>
<feature type="binding site" evidence="7">
    <location>
        <position position="338"/>
    </location>
    <ligand>
        <name>Fe(3+)</name>
        <dbReference type="ChEBI" id="CHEBI:29034"/>
    </ligand>
</feature>
<dbReference type="GO" id="GO:0005506">
    <property type="term" value="F:iron ion binding"/>
    <property type="evidence" value="ECO:0007669"/>
    <property type="project" value="UniProtKB-UniRule"/>
</dbReference>
<feature type="binding site" evidence="7">
    <location>
        <position position="95"/>
    </location>
    <ligand>
        <name>Fe(3+)</name>
        <dbReference type="ChEBI" id="CHEBI:29034"/>
    </ligand>
</feature>
<dbReference type="Proteomes" id="UP000305471">
    <property type="component" value="Unassembled WGS sequence"/>
</dbReference>
<keyword evidence="5 7" id="KW-0862">Zinc</keyword>
<feature type="binding site" evidence="7">
    <location>
        <position position="263"/>
    </location>
    <ligand>
        <name>Zn(2+)</name>
        <dbReference type="ChEBI" id="CHEBI:29105"/>
    </ligand>
</feature>
<evidence type="ECO:0000256" key="5">
    <source>
        <dbReference type="ARBA" id="ARBA00022833"/>
    </source>
</evidence>
<dbReference type="EC" id="3.5.2.7" evidence="1 7"/>
<feature type="binding site" evidence="7">
    <location>
        <position position="342"/>
    </location>
    <ligand>
        <name>N-formimidoyl-L-glutamate</name>
        <dbReference type="ChEBI" id="CHEBI:58928"/>
    </ligand>
</feature>
<dbReference type="GO" id="GO:0005737">
    <property type="term" value="C:cytoplasm"/>
    <property type="evidence" value="ECO:0007669"/>
    <property type="project" value="UniProtKB-SubCell"/>
</dbReference>
<proteinExistence type="inferred from homology"/>
<sequence>MEHVMGYQYDMLIYNVRIASMQDNELPYGELPPHAIAIKDGKIAALIPSDNSLDEAVKHAKNVIDAASLVPLNEDDNAKAKLPWLLPGFIDCHTHLVYGGNRAEEFEMRLQGASYVDIAQRGGGIKGTVEKTRRSDELPLLHSAIKRAKRLCEEGVTTIEVKSGYGLDLDTEVRMLRVAKSLEQHLPVSIKTTYLGAHALPDEFAEDSDGYIDFICDKALPHIASQNLADAVDVFCETIGFSTSQTERVFSCAQQHGLPIKAHVEQLSDSKGAVLAAKYDALSVDHIEYLADNDIPLLAQSGTVAVLLPGAFYYLSEVQKPPVNALRTHNIPMAIATDFNPGSSPLASILTAINMSCVLFQLTPEEALRGATLHGASALGLQDRGVIEAGKLADLTLWDIETPAELAYCINGHRPIAVFKEGKRV</sequence>
<keyword evidence="10" id="KW-1185">Reference proteome</keyword>
<evidence type="ECO:0000256" key="7">
    <source>
        <dbReference type="HAMAP-Rule" id="MF_00372"/>
    </source>
</evidence>
<feature type="binding site" evidence="7">
    <location>
        <position position="198"/>
    </location>
    <ligand>
        <name>4-imidazolone-5-propanoate</name>
        <dbReference type="ChEBI" id="CHEBI:77893"/>
    </ligand>
</feature>
<dbReference type="UniPathway" id="UPA00379">
    <property type="reaction ID" value="UER00551"/>
</dbReference>
<evidence type="ECO:0000313" key="9">
    <source>
        <dbReference type="EMBL" id="TKB04779.1"/>
    </source>
</evidence>
<gene>
    <name evidence="7" type="primary">hutI</name>
    <name evidence="9" type="ORF">E5672_01415</name>
</gene>
<feature type="binding site" evidence="7">
    <location>
        <position position="95"/>
    </location>
    <ligand>
        <name>Zn(2+)</name>
        <dbReference type="ChEBI" id="CHEBI:29105"/>
    </ligand>
</feature>
<comment type="pathway">
    <text evidence="7">Amino-acid degradation; L-histidine degradation into L-glutamate; N-formimidoyl-L-glutamate from L-histidine: step 3/3.</text>
</comment>
<organism evidence="9 10">
    <name type="scientific">Alteromonas portus</name>
    <dbReference type="NCBI Taxonomy" id="2565549"/>
    <lineage>
        <taxon>Bacteria</taxon>
        <taxon>Pseudomonadati</taxon>
        <taxon>Pseudomonadota</taxon>
        <taxon>Gammaproteobacteria</taxon>
        <taxon>Alteromonadales</taxon>
        <taxon>Alteromonadaceae</taxon>
        <taxon>Alteromonas/Salinimonas group</taxon>
        <taxon>Alteromonas</taxon>
    </lineage>
</organism>
<dbReference type="CDD" id="cd01296">
    <property type="entry name" value="Imidazolone-5PH"/>
    <property type="match status" value="1"/>
</dbReference>
<evidence type="ECO:0000256" key="2">
    <source>
        <dbReference type="ARBA" id="ARBA00022723"/>
    </source>
</evidence>
<dbReference type="InterPro" id="IPR032466">
    <property type="entry name" value="Metal_Hydrolase"/>
</dbReference>
<dbReference type="SUPFAM" id="SSF51338">
    <property type="entry name" value="Composite domain of metallo-dependent hydrolases"/>
    <property type="match status" value="1"/>
</dbReference>
<dbReference type="PANTHER" id="PTHR42752">
    <property type="entry name" value="IMIDAZOLONEPROPIONASE"/>
    <property type="match status" value="1"/>
</dbReference>
<comment type="similarity">
    <text evidence="7">Belongs to the metallo-dependent hydrolases superfamily. HutI family.</text>
</comment>
<feature type="binding site" evidence="7">
    <location>
        <position position="266"/>
    </location>
    <ligand>
        <name>4-imidazolone-5-propanoate</name>
        <dbReference type="ChEBI" id="CHEBI:77893"/>
    </ligand>
</feature>
<comment type="caution">
    <text evidence="9">The sequence shown here is derived from an EMBL/GenBank/DDBJ whole genome shotgun (WGS) entry which is preliminary data.</text>
</comment>
<evidence type="ECO:0000256" key="6">
    <source>
        <dbReference type="ARBA" id="ARBA00023004"/>
    </source>
</evidence>
<feature type="binding site" evidence="7">
    <location>
        <position position="343"/>
    </location>
    <ligand>
        <name>4-imidazolone-5-propanoate</name>
        <dbReference type="ChEBI" id="CHEBI:77893"/>
    </ligand>
</feature>
<evidence type="ECO:0000256" key="4">
    <source>
        <dbReference type="ARBA" id="ARBA00022808"/>
    </source>
</evidence>
<evidence type="ECO:0000259" key="8">
    <source>
        <dbReference type="Pfam" id="PF01979"/>
    </source>
</evidence>
<dbReference type="GO" id="GO:0019556">
    <property type="term" value="P:L-histidine catabolic process to glutamate and formamide"/>
    <property type="evidence" value="ECO:0007669"/>
    <property type="project" value="UniProtKB-UniRule"/>
</dbReference>
<keyword evidence="6 7" id="KW-0408">Iron</keyword>
<feature type="domain" description="Amidohydrolase-related" evidence="8">
    <location>
        <begin position="85"/>
        <end position="425"/>
    </location>
</feature>
<comment type="subcellular location">
    <subcellularLocation>
        <location evidence="7">Cytoplasm</location>
    </subcellularLocation>
</comment>
<dbReference type="FunFam" id="3.20.20.140:FF:000007">
    <property type="entry name" value="Imidazolonepropionase"/>
    <property type="match status" value="1"/>
</dbReference>
<dbReference type="GO" id="GO:0050480">
    <property type="term" value="F:imidazolonepropionase activity"/>
    <property type="evidence" value="ECO:0007669"/>
    <property type="project" value="UniProtKB-UniRule"/>
</dbReference>
<accession>A0A4U0ZN27</accession>
<keyword evidence="3 7" id="KW-0378">Hydrolase</keyword>
<keyword evidence="2 7" id="KW-0479">Metal-binding</keyword>
<dbReference type="PANTHER" id="PTHR42752:SF1">
    <property type="entry name" value="IMIDAZOLONEPROPIONASE-RELATED"/>
    <property type="match status" value="1"/>
</dbReference>
<comment type="function">
    <text evidence="7">Catalyzes the hydrolytic cleavage of the carbon-nitrogen bond in imidazolone-5-propanoate to yield N-formimidoyl-L-glutamate. It is the third step in the universal histidine degradation pathway.</text>
</comment>
<keyword evidence="7" id="KW-0963">Cytoplasm</keyword>
<evidence type="ECO:0000313" key="10">
    <source>
        <dbReference type="Proteomes" id="UP000305471"/>
    </source>
</evidence>
<feature type="binding site" evidence="7">
    <location>
        <position position="93"/>
    </location>
    <ligand>
        <name>Fe(3+)</name>
        <dbReference type="ChEBI" id="CHEBI:29034"/>
    </ligand>
</feature>
<dbReference type="GO" id="GO:0019557">
    <property type="term" value="P:L-histidine catabolic process to glutamate and formate"/>
    <property type="evidence" value="ECO:0007669"/>
    <property type="project" value="UniProtKB-UniPathway"/>
</dbReference>
<feature type="binding site" evidence="7">
    <location>
        <position position="338"/>
    </location>
    <ligand>
        <name>Zn(2+)</name>
        <dbReference type="ChEBI" id="CHEBI:29105"/>
    </ligand>
</feature>
<comment type="cofactor">
    <cofactor evidence="7">
        <name>Zn(2+)</name>
        <dbReference type="ChEBI" id="CHEBI:29105"/>
    </cofactor>
    <cofactor evidence="7">
        <name>Fe(3+)</name>
        <dbReference type="ChEBI" id="CHEBI:29034"/>
    </cofactor>
    <text evidence="7">Binds 1 zinc or iron ion per subunit.</text>
</comment>
<keyword evidence="4 7" id="KW-0369">Histidine metabolism</keyword>
<dbReference type="OrthoDB" id="9776455at2"/>
<dbReference type="Pfam" id="PF01979">
    <property type="entry name" value="Amidohydro_1"/>
    <property type="match status" value="1"/>
</dbReference>
<dbReference type="AlphaFoldDB" id="A0A4U0ZN27"/>
<dbReference type="Gene3D" id="3.20.20.140">
    <property type="entry name" value="Metal-dependent hydrolases"/>
    <property type="match status" value="1"/>
</dbReference>
<reference evidence="9 10" key="1">
    <citation type="submission" date="2019-04" db="EMBL/GenBank/DDBJ databases">
        <title>Alteromonas portus sp. nov., an alginate lyase-excreting marine bacterium.</title>
        <authorList>
            <person name="Huang H."/>
            <person name="Mo K."/>
            <person name="Bao S."/>
        </authorList>
    </citation>
    <scope>NUCLEOTIDE SEQUENCE [LARGE SCALE GENOMIC DNA]</scope>
    <source>
        <strain evidence="9 10">HB161718</strain>
    </source>
</reference>